<keyword evidence="4" id="KW-1185">Reference proteome</keyword>
<keyword evidence="1" id="KW-0732">Signal</keyword>
<comment type="caution">
    <text evidence="3">The sequence shown here is derived from an EMBL/GenBank/DDBJ whole genome shotgun (WGS) entry which is preliminary data.</text>
</comment>
<dbReference type="RefSeq" id="WP_185676431.1">
    <property type="nucleotide sequence ID" value="NZ_JACHVB010000042.1"/>
</dbReference>
<dbReference type="EMBL" id="JACHVB010000042">
    <property type="protein sequence ID" value="MBC2595476.1"/>
    <property type="molecule type" value="Genomic_DNA"/>
</dbReference>
<protein>
    <submittedName>
        <fullName evidence="3">Alginate export family protein</fullName>
    </submittedName>
</protein>
<feature type="domain" description="Alginate export" evidence="2">
    <location>
        <begin position="129"/>
        <end position="272"/>
    </location>
</feature>
<gene>
    <name evidence="3" type="ORF">H5P28_14510</name>
</gene>
<reference evidence="3 4" key="1">
    <citation type="submission" date="2020-07" db="EMBL/GenBank/DDBJ databases">
        <authorList>
            <person name="Feng X."/>
        </authorList>
    </citation>
    <scope>NUCLEOTIDE SEQUENCE [LARGE SCALE GENOMIC DNA]</scope>
    <source>
        <strain evidence="3 4">JCM31066</strain>
    </source>
</reference>
<sequence>MRILLLSALLLTAAASARADGLIDTGSAPARWEDAEPNTELGRKVLGVLGEEALHGRLIFNQRLRYEYAEQQGLEASNAFTLRTRVGYETPKFYGLYMLAEFENNWSINGDDYRPYPVPQGPPTQTVIPDPRNNEINQLFLGFSGFNNGFKGGRQVINLDNQRFVGAVDWRQNDQTYDAVRWTSEMLQDTWVSYAWNWRVNRIFGVYPPAGYANLERFESNNHFFNVHYEGLPVGTLGAYFYYLDLEQAAAVSGSTAGLFYEATIKLDDNWSLPVRLEYAFQTDNSGSRTATVQDFWFNYGHVSVAGKYKGLELGISYEYLGGNSQRAFQTPLATLHKFNGQADVFLTTPTTSVGGGLQDYRVFVNAPLPWKIQGFGSFHYFTAADTSTTWGHEVDVGIKRKFTENLTGLVKFAQYWGSGSSANVGALASNVTKVWVQVDFSL</sequence>
<accession>A0A842HIQ8</accession>
<evidence type="ECO:0000313" key="3">
    <source>
        <dbReference type="EMBL" id="MBC2595476.1"/>
    </source>
</evidence>
<name>A0A842HIQ8_9BACT</name>
<dbReference type="Gene3D" id="2.40.160.10">
    <property type="entry name" value="Porin"/>
    <property type="match status" value="1"/>
</dbReference>
<dbReference type="Proteomes" id="UP000546464">
    <property type="component" value="Unassembled WGS sequence"/>
</dbReference>
<organism evidence="3 4">
    <name type="scientific">Ruficoccus amylovorans</name>
    <dbReference type="NCBI Taxonomy" id="1804625"/>
    <lineage>
        <taxon>Bacteria</taxon>
        <taxon>Pseudomonadati</taxon>
        <taxon>Verrucomicrobiota</taxon>
        <taxon>Opitutia</taxon>
        <taxon>Puniceicoccales</taxon>
        <taxon>Cerasicoccaceae</taxon>
        <taxon>Ruficoccus</taxon>
    </lineage>
</organism>
<dbReference type="InterPro" id="IPR025388">
    <property type="entry name" value="Alginate_export_dom"/>
</dbReference>
<dbReference type="Pfam" id="PF13372">
    <property type="entry name" value="Alginate_exp"/>
    <property type="match status" value="1"/>
</dbReference>
<dbReference type="AlphaFoldDB" id="A0A842HIQ8"/>
<evidence type="ECO:0000256" key="1">
    <source>
        <dbReference type="SAM" id="SignalP"/>
    </source>
</evidence>
<evidence type="ECO:0000259" key="2">
    <source>
        <dbReference type="Pfam" id="PF13372"/>
    </source>
</evidence>
<proteinExistence type="predicted"/>
<evidence type="ECO:0000313" key="4">
    <source>
        <dbReference type="Proteomes" id="UP000546464"/>
    </source>
</evidence>
<feature type="chain" id="PRO_5032846785" evidence="1">
    <location>
        <begin position="20"/>
        <end position="443"/>
    </location>
</feature>
<dbReference type="InterPro" id="IPR023614">
    <property type="entry name" value="Porin_dom_sf"/>
</dbReference>
<feature type="signal peptide" evidence="1">
    <location>
        <begin position="1"/>
        <end position="19"/>
    </location>
</feature>